<keyword evidence="3" id="KW-0067">ATP-binding</keyword>
<dbReference type="Pfam" id="PF13589">
    <property type="entry name" value="HATPase_c_3"/>
    <property type="match status" value="1"/>
</dbReference>
<feature type="domain" description="Histidine kinase/HSP90-like ATPase" evidence="2">
    <location>
        <begin position="763"/>
        <end position="863"/>
    </location>
</feature>
<keyword evidence="3" id="KW-0547">Nucleotide-binding</keyword>
<evidence type="ECO:0000256" key="1">
    <source>
        <dbReference type="SAM" id="MobiDB-lite"/>
    </source>
</evidence>
<evidence type="ECO:0000259" key="2">
    <source>
        <dbReference type="Pfam" id="PF02518"/>
    </source>
</evidence>
<dbReference type="RefSeq" id="WP_135876096.1">
    <property type="nucleotide sequence ID" value="NZ_SRSO01000005.1"/>
</dbReference>
<protein>
    <submittedName>
        <fullName evidence="3">ATP-binding protein</fullName>
    </submittedName>
</protein>
<dbReference type="InterPro" id="IPR003594">
    <property type="entry name" value="HATPase_dom"/>
</dbReference>
<sequence>MGNELEFKISTGLKDIIGKDLITDEFIAVFELVKNSYDAFAKNVVITIEDNKLIISDDGKGMSLEDLKNKWLFVAYSAKKDDSEDKNDSDKNESYRDIIQERKHYAGAKGIGRFSSDRLGKLLTIKTKNDSSSKLEELEIDWSKFETDQKNTFETVKVNHNKITDYKVKFPNNSNSGTILEISKLHNVWDRKRILALKYSLEKLINPFSEKNDFNIEIICKRELDEDKNGFYKTGLKENKGKKYFERDKVNGSIKNAILDILELKTSQITFKIKNSEIETKIIDRGELIYHIKEPAKDFQIIKNLQIDLYFLNTSAKSNFTRKMGIQVVNFGSVFLFKNDFRVQPYGEFGDDSWGIDQRKQQGYNRFLGTRDLFGRVSISTNNTEQFKEVSSRDGGLIETPGYYELLNAFELAHRRLERYVVGVLWGEGFKRRKYFGDDDHKAQEYRDKLSTDKDSENLEIAKSNLGSKLDFIQIIKSLTSNKNVEIIDFNKGFIDLINEKIDDTQIKFISDLKDIADKTSDSKLLNKVTDIEETFERLKKEKEEAEKKALEEERKKEKALFELKKSEIRAQEEVQKRRKEEEKRRQAEFQTEKKEKERAQAELAKVKAQLKAKEEEEKRKIEEEARKKAEKEATIRKKQLTQYKSAETIEYKDLRDSNHIVGVYSDTISKKILRFKRKIEKGKKIENKELLEFISGINLANEKIATITRFTTKANYLKASLESTEDIVNFICNYIEKTYKVLYRLNVEYINKETTFIKKFKPIELTVVIDNILSNSRRKSADKVILEFNIVKSNLEIAIRDIGQQLSVKMDSTMIFEEGITTTRGSGLGLSHVKRIIEDELNGDIHHNPEYTKGFELKIKLKK</sequence>
<accession>A0A4S1DZK9</accession>
<dbReference type="OrthoDB" id="9816482at2"/>
<dbReference type="Gene3D" id="3.30.565.10">
    <property type="entry name" value="Histidine kinase-like ATPase, C-terminal domain"/>
    <property type="match status" value="2"/>
</dbReference>
<dbReference type="Pfam" id="PF02518">
    <property type="entry name" value="HATPase_c"/>
    <property type="match status" value="1"/>
</dbReference>
<keyword evidence="4" id="KW-1185">Reference proteome</keyword>
<dbReference type="Proteomes" id="UP000307602">
    <property type="component" value="Unassembled WGS sequence"/>
</dbReference>
<gene>
    <name evidence="3" type="ORF">EM932_05095</name>
</gene>
<evidence type="ECO:0000313" key="3">
    <source>
        <dbReference type="EMBL" id="TGV03791.1"/>
    </source>
</evidence>
<comment type="caution">
    <text evidence="3">The sequence shown here is derived from an EMBL/GenBank/DDBJ whole genome shotgun (WGS) entry which is preliminary data.</text>
</comment>
<dbReference type="EMBL" id="SRSO01000005">
    <property type="protein sequence ID" value="TGV03791.1"/>
    <property type="molecule type" value="Genomic_DNA"/>
</dbReference>
<organism evidence="3 4">
    <name type="scientific">Flavivirga rizhaonensis</name>
    <dbReference type="NCBI Taxonomy" id="2559571"/>
    <lineage>
        <taxon>Bacteria</taxon>
        <taxon>Pseudomonadati</taxon>
        <taxon>Bacteroidota</taxon>
        <taxon>Flavobacteriia</taxon>
        <taxon>Flavobacteriales</taxon>
        <taxon>Flavobacteriaceae</taxon>
        <taxon>Flavivirga</taxon>
    </lineage>
</organism>
<dbReference type="GO" id="GO:0005524">
    <property type="term" value="F:ATP binding"/>
    <property type="evidence" value="ECO:0007669"/>
    <property type="project" value="UniProtKB-KW"/>
</dbReference>
<evidence type="ECO:0000313" key="4">
    <source>
        <dbReference type="Proteomes" id="UP000307602"/>
    </source>
</evidence>
<dbReference type="InterPro" id="IPR036890">
    <property type="entry name" value="HATPase_C_sf"/>
</dbReference>
<name>A0A4S1DZK9_9FLAO</name>
<dbReference type="SUPFAM" id="SSF55874">
    <property type="entry name" value="ATPase domain of HSP90 chaperone/DNA topoisomerase II/histidine kinase"/>
    <property type="match status" value="2"/>
</dbReference>
<dbReference type="AlphaFoldDB" id="A0A4S1DZK9"/>
<proteinExistence type="predicted"/>
<feature type="region of interest" description="Disordered" evidence="1">
    <location>
        <begin position="573"/>
        <end position="597"/>
    </location>
</feature>
<reference evidence="3 4" key="1">
    <citation type="submission" date="2019-04" db="EMBL/GenBank/DDBJ databases">
        <authorList>
            <person name="Liu A."/>
        </authorList>
    </citation>
    <scope>NUCLEOTIDE SEQUENCE [LARGE SCALE GENOMIC DNA]</scope>
    <source>
        <strain evidence="3 4">RZ03</strain>
    </source>
</reference>